<evidence type="ECO:0000313" key="2">
    <source>
        <dbReference type="EMBL" id="AUO18915.1"/>
    </source>
</evidence>
<dbReference type="KEGG" id="mpec:B9O19_00732"/>
<keyword evidence="3" id="KW-1185">Reference proteome</keyword>
<dbReference type="EMBL" id="CP020991">
    <property type="protein sequence ID" value="AUO18915.1"/>
    <property type="molecule type" value="Genomic_DNA"/>
</dbReference>
<feature type="transmembrane region" description="Helical" evidence="1">
    <location>
        <begin position="7"/>
        <end position="26"/>
    </location>
</feature>
<evidence type="ECO:0000256" key="1">
    <source>
        <dbReference type="SAM" id="Phobius"/>
    </source>
</evidence>
<dbReference type="AlphaFoldDB" id="A0A2K9P0Z0"/>
<reference evidence="2 3" key="1">
    <citation type="submission" date="2017-04" db="EMBL/GenBank/DDBJ databases">
        <title>Monoglobus pectinilyticus 14 draft genome.</title>
        <authorList>
            <person name="Kim C."/>
            <person name="Rosendale D.I."/>
            <person name="Kelly W.J."/>
            <person name="Tannock G.W."/>
            <person name="Patchett M.L."/>
            <person name="Jordens J.Z."/>
        </authorList>
    </citation>
    <scope>NUCLEOTIDE SEQUENCE [LARGE SCALE GENOMIC DNA]</scope>
    <source>
        <strain evidence="2 3">14</strain>
    </source>
</reference>
<sequence length="169" mass="18324">MKVLSIVMGIIYLILGILCFITPVFTANVFTYIIAASILLAGIWMIVSYFVSQGEDSFIKKSGWSLAFGILTVILALILMFKPDFANVVMASIFGAWVIIAGIARIFEAFALKDIGSSWGFVLALGILTLILGIFLVCHPLITFVAIGIFIALSLLFEGINFIIMGCSL</sequence>
<dbReference type="RefSeq" id="WP_102365167.1">
    <property type="nucleotide sequence ID" value="NZ_CP020991.1"/>
</dbReference>
<evidence type="ECO:0000313" key="3">
    <source>
        <dbReference type="Proteomes" id="UP000235589"/>
    </source>
</evidence>
<accession>A0A2K9P0Z0</accession>
<feature type="transmembrane region" description="Helical" evidence="1">
    <location>
        <begin position="63"/>
        <end position="81"/>
    </location>
</feature>
<dbReference type="OrthoDB" id="1778661at2"/>
<gene>
    <name evidence="2" type="ORF">B9O19_00732</name>
</gene>
<feature type="transmembrane region" description="Helical" evidence="1">
    <location>
        <begin position="32"/>
        <end position="51"/>
    </location>
</feature>
<feature type="transmembrane region" description="Helical" evidence="1">
    <location>
        <begin position="143"/>
        <end position="164"/>
    </location>
</feature>
<feature type="transmembrane region" description="Helical" evidence="1">
    <location>
        <begin position="87"/>
        <end position="107"/>
    </location>
</feature>
<dbReference type="GO" id="GO:0005886">
    <property type="term" value="C:plasma membrane"/>
    <property type="evidence" value="ECO:0007669"/>
    <property type="project" value="TreeGrafter"/>
</dbReference>
<evidence type="ECO:0008006" key="4">
    <source>
        <dbReference type="Google" id="ProtNLM"/>
    </source>
</evidence>
<feature type="transmembrane region" description="Helical" evidence="1">
    <location>
        <begin position="119"/>
        <end position="137"/>
    </location>
</feature>
<dbReference type="Proteomes" id="UP000235589">
    <property type="component" value="Chromosome"/>
</dbReference>
<protein>
    <recommendedName>
        <fullName evidence="4">Acid-resistance membrane protein</fullName>
    </recommendedName>
</protein>
<organism evidence="2 3">
    <name type="scientific">Monoglobus pectinilyticus</name>
    <dbReference type="NCBI Taxonomy" id="1981510"/>
    <lineage>
        <taxon>Bacteria</taxon>
        <taxon>Bacillati</taxon>
        <taxon>Bacillota</taxon>
        <taxon>Clostridia</taxon>
        <taxon>Monoglobales</taxon>
        <taxon>Monoglobaceae</taxon>
        <taxon>Monoglobus</taxon>
    </lineage>
</organism>
<dbReference type="Pfam" id="PF03729">
    <property type="entry name" value="DUF308"/>
    <property type="match status" value="2"/>
</dbReference>
<dbReference type="InterPro" id="IPR052712">
    <property type="entry name" value="Acid_resist_chaperone_HdeD"/>
</dbReference>
<keyword evidence="1" id="KW-1133">Transmembrane helix</keyword>
<name>A0A2K9P0Z0_9FIRM</name>
<dbReference type="PANTHER" id="PTHR34989:SF1">
    <property type="entry name" value="PROTEIN HDED"/>
    <property type="match status" value="1"/>
</dbReference>
<dbReference type="InterPro" id="IPR005325">
    <property type="entry name" value="DUF308_memb"/>
</dbReference>
<keyword evidence="1" id="KW-0472">Membrane</keyword>
<keyword evidence="1" id="KW-0812">Transmembrane</keyword>
<dbReference type="PANTHER" id="PTHR34989">
    <property type="entry name" value="PROTEIN HDED"/>
    <property type="match status" value="1"/>
</dbReference>
<proteinExistence type="predicted"/>
<dbReference type="GeneID" id="98062156"/>